<dbReference type="InterPro" id="IPR017970">
    <property type="entry name" value="Homeobox_CS"/>
</dbReference>
<accession>A0A8B9HNC3</accession>
<dbReference type="Gene3D" id="1.10.10.60">
    <property type="entry name" value="Homeodomain-like"/>
    <property type="match status" value="1"/>
</dbReference>
<dbReference type="GO" id="GO:0009952">
    <property type="term" value="P:anterior/posterior pattern specification"/>
    <property type="evidence" value="ECO:0007669"/>
    <property type="project" value="TreeGrafter"/>
</dbReference>
<dbReference type="InterPro" id="IPR020479">
    <property type="entry name" value="HD_metazoa"/>
</dbReference>
<evidence type="ECO:0000256" key="12">
    <source>
        <dbReference type="RuleBase" id="RU004442"/>
    </source>
</evidence>
<dbReference type="PANTHER" id="PTHR45659">
    <property type="entry name" value="HOMEOBOX PROTEIN HOX"/>
    <property type="match status" value="1"/>
</dbReference>
<evidence type="ECO:0000256" key="7">
    <source>
        <dbReference type="ARBA" id="ARBA00023155"/>
    </source>
</evidence>
<evidence type="ECO:0000256" key="10">
    <source>
        <dbReference type="PROSITE-ProRule" id="PRU00108"/>
    </source>
</evidence>
<dbReference type="CDD" id="cd00086">
    <property type="entry name" value="homeodomain"/>
    <property type="match status" value="1"/>
</dbReference>
<comment type="subcellular location">
    <subcellularLocation>
        <location evidence="2 10 11">Nucleus</location>
    </subcellularLocation>
</comment>
<evidence type="ECO:0000256" key="11">
    <source>
        <dbReference type="RuleBase" id="RU000682"/>
    </source>
</evidence>
<organism evidence="16 17">
    <name type="scientific">Astyanax mexicanus</name>
    <name type="common">Blind cave fish</name>
    <name type="synonym">Astyanax fasciatus mexicanus</name>
    <dbReference type="NCBI Taxonomy" id="7994"/>
    <lineage>
        <taxon>Eukaryota</taxon>
        <taxon>Metazoa</taxon>
        <taxon>Chordata</taxon>
        <taxon>Craniata</taxon>
        <taxon>Vertebrata</taxon>
        <taxon>Euteleostomi</taxon>
        <taxon>Actinopterygii</taxon>
        <taxon>Neopterygii</taxon>
        <taxon>Teleostei</taxon>
        <taxon>Ostariophysi</taxon>
        <taxon>Characiformes</taxon>
        <taxon>Characoidei</taxon>
        <taxon>Acestrorhamphidae</taxon>
        <taxon>Acestrorhamphinae</taxon>
        <taxon>Astyanax</taxon>
    </lineage>
</organism>
<evidence type="ECO:0000313" key="17">
    <source>
        <dbReference type="Proteomes" id="UP000694621"/>
    </source>
</evidence>
<keyword evidence="4" id="KW-0217">Developmental protein</keyword>
<dbReference type="GO" id="GO:0000981">
    <property type="term" value="F:DNA-binding transcription factor activity, RNA polymerase II-specific"/>
    <property type="evidence" value="ECO:0007669"/>
    <property type="project" value="InterPro"/>
</dbReference>
<keyword evidence="6 10" id="KW-0238">DNA-binding</keyword>
<evidence type="ECO:0000313" key="18">
    <source>
        <dbReference type="Proteomes" id="UP000752171"/>
    </source>
</evidence>
<evidence type="ECO:0000256" key="2">
    <source>
        <dbReference type="ARBA" id="ARBA00004123"/>
    </source>
</evidence>
<dbReference type="Ensembl" id="ENSAMXT00005014128.1">
    <property type="protein sequence ID" value="ENSAMXP00005012756.1"/>
    <property type="gene ID" value="ENSAMXG00005006884.1"/>
</dbReference>
<feature type="compositionally biased region" description="Basic and acidic residues" evidence="13">
    <location>
        <begin position="152"/>
        <end position="168"/>
    </location>
</feature>
<evidence type="ECO:0000256" key="5">
    <source>
        <dbReference type="ARBA" id="ARBA00023015"/>
    </source>
</evidence>
<evidence type="ECO:0000256" key="6">
    <source>
        <dbReference type="ARBA" id="ARBA00023125"/>
    </source>
</evidence>
<dbReference type="Proteomes" id="UP000752171">
    <property type="component" value="Unassembled WGS sequence"/>
</dbReference>
<dbReference type="FunFam" id="1.10.10.60:FF:000055">
    <property type="entry name" value="Homeobox protein Hox-A5"/>
    <property type="match status" value="1"/>
</dbReference>
<dbReference type="InterPro" id="IPR009057">
    <property type="entry name" value="Homeodomain-like_sf"/>
</dbReference>
<evidence type="ECO:0000256" key="13">
    <source>
        <dbReference type="SAM" id="MobiDB-lite"/>
    </source>
</evidence>
<keyword evidence="5" id="KW-0805">Transcription regulation</keyword>
<dbReference type="OrthoDB" id="6159439at2759"/>
<dbReference type="InterPro" id="IPR001827">
    <property type="entry name" value="Homeobox_Antennapedia_CS"/>
</dbReference>
<dbReference type="PROSITE" id="PS00032">
    <property type="entry name" value="ANTENNAPEDIA"/>
    <property type="match status" value="1"/>
</dbReference>
<dbReference type="SMART" id="SM00389">
    <property type="entry name" value="HOX"/>
    <property type="match status" value="1"/>
</dbReference>
<proteinExistence type="inferred from homology"/>
<evidence type="ECO:0000259" key="14">
    <source>
        <dbReference type="PROSITE" id="PS50071"/>
    </source>
</evidence>
<reference evidence="15 18" key="1">
    <citation type="submission" date="2021-07" db="EMBL/GenBank/DDBJ databases">
        <authorList>
            <person name="Imarazene B."/>
            <person name="Zahm M."/>
            <person name="Klopp C."/>
            <person name="Cabau C."/>
            <person name="Beille S."/>
            <person name="Jouanno E."/>
            <person name="Castinel A."/>
            <person name="Lluch J."/>
            <person name="Gil L."/>
            <person name="Kuchtly C."/>
            <person name="Lopez Roques C."/>
            <person name="Donnadieu C."/>
            <person name="Parrinello H."/>
            <person name="Journot L."/>
            <person name="Du K."/>
            <person name="Schartl M."/>
            <person name="Retaux S."/>
            <person name="Guiguen Y."/>
        </authorList>
    </citation>
    <scope>NUCLEOTIDE SEQUENCE [LARGE SCALE GENOMIC DNA]</scope>
    <source>
        <strain evidence="15">Pach_M1</strain>
        <tissue evidence="15">Testis</tissue>
    </source>
</reference>
<protein>
    <submittedName>
        <fullName evidence="15">Homeobox protein Hox-C5 isoform X1</fullName>
    </submittedName>
</protein>
<dbReference type="KEGG" id="amex:103034331"/>
<dbReference type="PANTHER" id="PTHR45659:SF5">
    <property type="entry name" value="HOMEOBOX PROTEIN HOX-C5"/>
    <property type="match status" value="1"/>
</dbReference>
<dbReference type="InterPro" id="IPR001356">
    <property type="entry name" value="HD"/>
</dbReference>
<evidence type="ECO:0000256" key="3">
    <source>
        <dbReference type="ARBA" id="ARBA00009107"/>
    </source>
</evidence>
<feature type="compositionally biased region" description="Polar residues" evidence="13">
    <location>
        <begin position="173"/>
        <end position="187"/>
    </location>
</feature>
<dbReference type="GO" id="GO:0001708">
    <property type="term" value="P:cell fate specification"/>
    <property type="evidence" value="ECO:0007669"/>
    <property type="project" value="UniProtKB-ARBA"/>
</dbReference>
<dbReference type="InterPro" id="IPR050296">
    <property type="entry name" value="Antp_homeobox"/>
</dbReference>
<dbReference type="GO" id="GO:0005634">
    <property type="term" value="C:nucleus"/>
    <property type="evidence" value="ECO:0007669"/>
    <property type="project" value="UniProtKB-SubCell"/>
</dbReference>
<evidence type="ECO:0000256" key="9">
    <source>
        <dbReference type="ARBA" id="ARBA00023242"/>
    </source>
</evidence>
<dbReference type="Proteomes" id="UP000694621">
    <property type="component" value="Unplaced"/>
</dbReference>
<reference evidence="16" key="2">
    <citation type="submission" date="2025-05" db="UniProtKB">
        <authorList>
            <consortium name="Ensembl"/>
        </authorList>
    </citation>
    <scope>IDENTIFICATION</scope>
</reference>
<evidence type="ECO:0000313" key="16">
    <source>
        <dbReference type="Ensembl" id="ENSAMXP00005012756.1"/>
    </source>
</evidence>
<dbReference type="PROSITE" id="PS50071">
    <property type="entry name" value="HOMEOBOX_2"/>
    <property type="match status" value="1"/>
</dbReference>
<feature type="region of interest" description="Disordered" evidence="13">
    <location>
        <begin position="152"/>
        <end position="187"/>
    </location>
</feature>
<evidence type="ECO:0000256" key="4">
    <source>
        <dbReference type="ARBA" id="ARBA00022473"/>
    </source>
</evidence>
<sequence>MFYVNLRFDVSEVRRASGAESSLGFCKLFCFGNRMSSYVGNSFCKPTHDASSFTMNNFGNYGSFSEFQQSSYAYGGLDLTGAIASQMSSNSPKRDAMDAHDRTRINAPTPPPPRPPHRQSCAAVGSPSPSNARGYSLLGHGLLSQKAEDNMEVTDKPGGKSHAGDVKLESPPTIKQQTNSTEHQNQSQPQIYPWMTKLHISHESDGKRSRTSYTRFQTLELEKEFHFNRYLTRRRRIEIANNLCLNERQIKIWFQNRRMKWKKDSKIKVKGSL</sequence>
<dbReference type="PRINTS" id="PR00024">
    <property type="entry name" value="HOMEOBOX"/>
</dbReference>
<keyword evidence="9 10" id="KW-0539">Nucleus</keyword>
<feature type="region of interest" description="Disordered" evidence="13">
    <location>
        <begin position="87"/>
        <end position="136"/>
    </location>
</feature>
<keyword evidence="7 10" id="KW-0371">Homeobox</keyword>
<feature type="domain" description="Homeobox" evidence="14">
    <location>
        <begin position="204"/>
        <end position="264"/>
    </location>
</feature>
<gene>
    <name evidence="15" type="primary">HOXC5A</name>
    <name evidence="15" type="ORF">AMEX_G16020</name>
</gene>
<dbReference type="PROSITE" id="PS00027">
    <property type="entry name" value="HOMEOBOX_1"/>
    <property type="match status" value="1"/>
</dbReference>
<evidence type="ECO:0000313" key="15">
    <source>
        <dbReference type="EMBL" id="KAG9269043.1"/>
    </source>
</evidence>
<dbReference type="GO" id="GO:0000978">
    <property type="term" value="F:RNA polymerase II cis-regulatory region sequence-specific DNA binding"/>
    <property type="evidence" value="ECO:0007669"/>
    <property type="project" value="TreeGrafter"/>
</dbReference>
<dbReference type="AlphaFoldDB" id="A0A8B9HNC3"/>
<feature type="compositionally biased region" description="Basic and acidic residues" evidence="13">
    <location>
        <begin position="92"/>
        <end position="104"/>
    </location>
</feature>
<dbReference type="Pfam" id="PF00046">
    <property type="entry name" value="Homeodomain"/>
    <property type="match status" value="1"/>
</dbReference>
<dbReference type="PRINTS" id="PR00025">
    <property type="entry name" value="ANTENNAPEDIA"/>
</dbReference>
<dbReference type="CTD" id="30379"/>
<comment type="similarity">
    <text evidence="3 12">Belongs to the Antp homeobox family.</text>
</comment>
<dbReference type="SUPFAM" id="SSF46689">
    <property type="entry name" value="Homeodomain-like"/>
    <property type="match status" value="1"/>
</dbReference>
<dbReference type="GeneID" id="103034331"/>
<evidence type="ECO:0000256" key="1">
    <source>
        <dbReference type="ARBA" id="ARBA00003263"/>
    </source>
</evidence>
<dbReference type="InterPro" id="IPR017995">
    <property type="entry name" value="Homeobox_antennapedia"/>
</dbReference>
<keyword evidence="8" id="KW-0804">Transcription</keyword>
<evidence type="ECO:0000256" key="8">
    <source>
        <dbReference type="ARBA" id="ARBA00023163"/>
    </source>
</evidence>
<name>A0A8B9HNC3_ASTMX</name>
<comment type="function">
    <text evidence="1">Sequence-specific transcription factor which is part of a developmental regulatory system that provides cells with specific positional identities on the anterior-posterior axis.</text>
</comment>
<feature type="DNA-binding region" description="Homeobox" evidence="10">
    <location>
        <begin position="206"/>
        <end position="265"/>
    </location>
</feature>
<dbReference type="EMBL" id="JAICCE010000013">
    <property type="protein sequence ID" value="KAG9269043.1"/>
    <property type="molecule type" value="Genomic_DNA"/>
</dbReference>